<dbReference type="Gene3D" id="2.30.110.10">
    <property type="entry name" value="Electron Transport, Fmn-binding Protein, Chain A"/>
    <property type="match status" value="1"/>
</dbReference>
<dbReference type="AlphaFoldDB" id="A0A6H9YAP1"/>
<comment type="caution">
    <text evidence="2">The sequence shown here is derived from an EMBL/GenBank/DDBJ whole genome shotgun (WGS) entry which is preliminary data.</text>
</comment>
<dbReference type="EMBL" id="WBMT01000028">
    <property type="protein sequence ID" value="KAB2340878.1"/>
    <property type="molecule type" value="Genomic_DNA"/>
</dbReference>
<evidence type="ECO:0000313" key="3">
    <source>
        <dbReference type="Proteomes" id="UP000468735"/>
    </source>
</evidence>
<gene>
    <name evidence="2" type="ORF">F8566_44000</name>
</gene>
<dbReference type="InterPro" id="IPR012349">
    <property type="entry name" value="Split_barrel_FMN-bd"/>
</dbReference>
<accession>A0A6H9YAP1</accession>
<proteinExistence type="predicted"/>
<dbReference type="GO" id="GO:0010181">
    <property type="term" value="F:FMN binding"/>
    <property type="evidence" value="ECO:0007669"/>
    <property type="project" value="InterPro"/>
</dbReference>
<name>A0A6H9YAP1_9ACTN</name>
<dbReference type="Pfam" id="PF01613">
    <property type="entry name" value="Flavin_Reduct"/>
    <property type="match status" value="1"/>
</dbReference>
<dbReference type="GO" id="GO:0016646">
    <property type="term" value="F:oxidoreductase activity, acting on the CH-NH group of donors, NAD or NADP as acceptor"/>
    <property type="evidence" value="ECO:0007669"/>
    <property type="project" value="UniProtKB-ARBA"/>
</dbReference>
<evidence type="ECO:0000313" key="2">
    <source>
        <dbReference type="EMBL" id="KAB2340878.1"/>
    </source>
</evidence>
<dbReference type="InterPro" id="IPR002563">
    <property type="entry name" value="Flavin_Rdtase-like_dom"/>
</dbReference>
<dbReference type="SUPFAM" id="SSF50475">
    <property type="entry name" value="FMN-binding split barrel"/>
    <property type="match status" value="1"/>
</dbReference>
<dbReference type="OrthoDB" id="9792858at2"/>
<protein>
    <submittedName>
        <fullName evidence="2">Flavin reductase family protein</fullName>
    </submittedName>
</protein>
<organism evidence="2 3">
    <name type="scientific">Actinomadura rudentiformis</name>
    <dbReference type="NCBI Taxonomy" id="359158"/>
    <lineage>
        <taxon>Bacteria</taxon>
        <taxon>Bacillati</taxon>
        <taxon>Actinomycetota</taxon>
        <taxon>Actinomycetes</taxon>
        <taxon>Streptosporangiales</taxon>
        <taxon>Thermomonosporaceae</taxon>
        <taxon>Actinomadura</taxon>
    </lineage>
</organism>
<sequence>MTTRYVDDLSRLGPGLLGRVGVLVLGPSVAAGVELRSHGLGAAHPVRTGLPAFPGTRQQLQGHHDRSGLGSPPWCGAHRLDARTCLWDVPQRHHHRLRAPRPPPVGLVASSFPSVSTQPPLVSVCIADSSTTTWPRLRTANRIGISVLATEHRVIVRQLSAEDTDRSAGQ</sequence>
<keyword evidence="3" id="KW-1185">Reference proteome</keyword>
<feature type="domain" description="Flavin reductase like" evidence="1">
    <location>
        <begin position="103"/>
        <end position="166"/>
    </location>
</feature>
<evidence type="ECO:0000259" key="1">
    <source>
        <dbReference type="Pfam" id="PF01613"/>
    </source>
</evidence>
<reference evidence="2 3" key="1">
    <citation type="submission" date="2019-09" db="EMBL/GenBank/DDBJ databases">
        <title>Actinomadura physcomitrii sp. nov., a novel actinomycete isolated from moss [Physcomitrium sphaericum (Ludw) Fuernr].</title>
        <authorList>
            <person name="Zhuang X."/>
            <person name="Liu C."/>
        </authorList>
    </citation>
    <scope>NUCLEOTIDE SEQUENCE [LARGE SCALE GENOMIC DNA]</scope>
    <source>
        <strain evidence="2 3">HMC1</strain>
    </source>
</reference>
<dbReference type="Proteomes" id="UP000468735">
    <property type="component" value="Unassembled WGS sequence"/>
</dbReference>